<dbReference type="AlphaFoldDB" id="A0A4Z0BQK1"/>
<gene>
    <name evidence="2" type="ORF">EZ216_14310</name>
</gene>
<evidence type="ECO:0000256" key="1">
    <source>
        <dbReference type="SAM" id="MobiDB-lite"/>
    </source>
</evidence>
<organism evidence="2 3">
    <name type="scientific">Ramlibacter humi</name>
    <dbReference type="NCBI Taxonomy" id="2530451"/>
    <lineage>
        <taxon>Bacteria</taxon>
        <taxon>Pseudomonadati</taxon>
        <taxon>Pseudomonadota</taxon>
        <taxon>Betaproteobacteria</taxon>
        <taxon>Burkholderiales</taxon>
        <taxon>Comamonadaceae</taxon>
        <taxon>Ramlibacter</taxon>
    </lineage>
</organism>
<proteinExistence type="predicted"/>
<keyword evidence="3" id="KW-1185">Reference proteome</keyword>
<protein>
    <submittedName>
        <fullName evidence="2">Uncharacterized protein</fullName>
    </submittedName>
</protein>
<reference evidence="2 3" key="1">
    <citation type="submission" date="2019-03" db="EMBL/GenBank/DDBJ databases">
        <title>Ramlibacter sp. 18x22-1, whole genome shotgun sequence.</title>
        <authorList>
            <person name="Zhang X."/>
            <person name="Feng G."/>
            <person name="Zhu H."/>
        </authorList>
    </citation>
    <scope>NUCLEOTIDE SEQUENCE [LARGE SCALE GENOMIC DNA]</scope>
    <source>
        <strain evidence="2 3">18x22-1</strain>
    </source>
</reference>
<dbReference type="EMBL" id="SMLK01000004">
    <property type="protein sequence ID" value="TFZ00269.1"/>
    <property type="molecule type" value="Genomic_DNA"/>
</dbReference>
<comment type="caution">
    <text evidence="2">The sequence shown here is derived from an EMBL/GenBank/DDBJ whole genome shotgun (WGS) entry which is preliminary data.</text>
</comment>
<name>A0A4Z0BQK1_9BURK</name>
<dbReference type="RefSeq" id="WP_135250455.1">
    <property type="nucleotide sequence ID" value="NZ_SMLK01000004.1"/>
</dbReference>
<evidence type="ECO:0000313" key="3">
    <source>
        <dbReference type="Proteomes" id="UP000297839"/>
    </source>
</evidence>
<dbReference type="Proteomes" id="UP000297839">
    <property type="component" value="Unassembled WGS sequence"/>
</dbReference>
<accession>A0A4Z0BQK1</accession>
<evidence type="ECO:0000313" key="2">
    <source>
        <dbReference type="EMBL" id="TFZ00269.1"/>
    </source>
</evidence>
<sequence>MLLFGTAVAHGARRSAVLGAEAGRKPEALEPPSEATVLAVADRTTPLLHSKDQPEPTGAVNRGPTAT</sequence>
<feature type="region of interest" description="Disordered" evidence="1">
    <location>
        <begin position="40"/>
        <end position="67"/>
    </location>
</feature>